<organism evidence="3">
    <name type="scientific">Caenorhabditis brenneri</name>
    <name type="common">Nematode worm</name>
    <dbReference type="NCBI Taxonomy" id="135651"/>
    <lineage>
        <taxon>Eukaryota</taxon>
        <taxon>Metazoa</taxon>
        <taxon>Ecdysozoa</taxon>
        <taxon>Nematoda</taxon>
        <taxon>Chromadorea</taxon>
        <taxon>Rhabditida</taxon>
        <taxon>Rhabditina</taxon>
        <taxon>Rhabditomorpha</taxon>
        <taxon>Rhabditoidea</taxon>
        <taxon>Rhabditidae</taxon>
        <taxon>Peloderinae</taxon>
        <taxon>Caenorhabditis</taxon>
    </lineage>
</organism>
<feature type="coiled-coil region" evidence="1">
    <location>
        <begin position="385"/>
        <end position="476"/>
    </location>
</feature>
<gene>
    <name evidence="3" type="ORF">Cbre_JD13.011</name>
</gene>
<dbReference type="AlphaFoldDB" id="B6VBL6"/>
<dbReference type="PANTHER" id="PTHR45615">
    <property type="entry name" value="MYOSIN HEAVY CHAIN, NON-MUSCLE"/>
    <property type="match status" value="1"/>
</dbReference>
<evidence type="ECO:0000256" key="2">
    <source>
        <dbReference type="SAM" id="MobiDB-lite"/>
    </source>
</evidence>
<reference evidence="3" key="1">
    <citation type="journal article" date="2008" name="Genome Res.">
        <title>Multigenome DNA sequence conservation identifies Hox cis-regulatory elements.</title>
        <authorList>
            <person name="Kuntz S.G."/>
            <person name="Schwarz E.M."/>
            <person name="DeModena J.A."/>
            <person name="De Buysscher T."/>
            <person name="Trout D."/>
            <person name="Shizuya H."/>
            <person name="Sternberg P.W."/>
            <person name="Wold B.J."/>
        </authorList>
    </citation>
    <scope>NUCLEOTIDE SEQUENCE</scope>
    <source>
        <strain evidence="3">CB5161</strain>
    </source>
</reference>
<proteinExistence type="predicted"/>
<feature type="region of interest" description="Disordered" evidence="2">
    <location>
        <begin position="762"/>
        <end position="812"/>
    </location>
</feature>
<dbReference type="HOGENOM" id="CLU_022152_0_0_1"/>
<dbReference type="EMBL" id="FJ362365">
    <property type="protein sequence ID" value="ACI49109.1"/>
    <property type="molecule type" value="Genomic_DNA"/>
</dbReference>
<feature type="region of interest" description="Disordered" evidence="2">
    <location>
        <begin position="159"/>
        <end position="179"/>
    </location>
</feature>
<name>B6VBL6_CAEBE</name>
<keyword evidence="1" id="KW-0175">Coiled coil</keyword>
<accession>B6VBL6</accession>
<feature type="coiled-coil region" evidence="1">
    <location>
        <begin position="544"/>
        <end position="631"/>
    </location>
</feature>
<sequence length="812" mass="93597">MSVDTIIVDSYIQLTNYFAANFGGDIDSISSLNDLWQKQGCMIAQMMGCDTKVFSSSDLFYEVIHRKIRMMNGSLAEALDPRKAATGDTLEICKFFALYLEFLRKDYSSMLTEYLEKLAAKSGFNSAVVLETFAFFDNLYETDRVDNWWECLTGTSDPDPEAASGFRTPRRNNSFSSAAFTTPTATARRLRTATSTARRSPIAEAVDSPTMKFMRSERELKQAKNRIRETEQLVEDLENENRALKEENRKFKISVDDLKSNVTAKRESAEDAEQRSQDLTAQLEESHREQTNLARQLEETRNTLRTRLRQLEELEAEKEKLVSKSSKTQEDLDKCLKDLRKTRDNNEQEFEEYRRKERYLNDQLIAKTNENNNLLELLTSVESLKSSLHADNERLNSKIEELSLDWSRTKQDADNAKTQLIEERERHQKQMEKLQQEKLERSKMADETISRLQTELNDKIKEKEKLDSLLSELHEKILKDDKSTHEQNEQFLNARALLEATKRREEMMQIDLHSKEKNILVLKGQLEETQVIIQNSVLIRDTLNEQYKNNVAELNEKLSAKEKEVDLLKENMENLVLKHGKELTLRDEEIKARSEESQVLSQEFERLQQQFSEAKQKNIFMEERIKLLEEMPREHCLRSSSPDSLTDFLAADGENMPPEELKKIVDQTPRKSIAFNLDLNGDDTFRGTPIGFRAEPRESICSIDFDRNSTARSSLRSDTFTIASASEFKQPFTPSGPNKERVGVLTARNEKVRPHLQSAYAIECGESNSPSANEENVRKGGGKSTNSEEQKPKKKRRDSIISALTFGKLRND</sequence>
<dbReference type="PANTHER" id="PTHR45615:SF80">
    <property type="entry name" value="GRIP DOMAIN-CONTAINING PROTEIN"/>
    <property type="match status" value="1"/>
</dbReference>
<feature type="coiled-coil region" evidence="1">
    <location>
        <begin position="213"/>
        <end position="356"/>
    </location>
</feature>
<protein>
    <submittedName>
        <fullName evidence="3">Uncharacterized protein</fullName>
    </submittedName>
</protein>
<evidence type="ECO:0000313" key="3">
    <source>
        <dbReference type="EMBL" id="ACI49109.1"/>
    </source>
</evidence>
<evidence type="ECO:0000256" key="1">
    <source>
        <dbReference type="SAM" id="Coils"/>
    </source>
</evidence>